<feature type="compositionally biased region" description="Basic and acidic residues" evidence="1">
    <location>
        <begin position="65"/>
        <end position="74"/>
    </location>
</feature>
<accession>A0ABQ0CCR7</accession>
<reference evidence="3 4" key="1">
    <citation type="submission" date="2024-09" db="EMBL/GenBank/DDBJ databases">
        <title>Draft genome sequence of Candidatus Magnetaquicoccaceae bacterium FCR-1.</title>
        <authorList>
            <person name="Shimoshige H."/>
            <person name="Shimamura S."/>
            <person name="Taoka A."/>
            <person name="Kobayashi H."/>
            <person name="Maekawa T."/>
        </authorList>
    </citation>
    <scope>NUCLEOTIDE SEQUENCE [LARGE SCALE GENOMIC DNA]</scope>
    <source>
        <strain evidence="3 4">FCR-1</strain>
    </source>
</reference>
<dbReference type="RefSeq" id="WP_420906421.1">
    <property type="nucleotide sequence ID" value="NZ_BAAFGK010000005.1"/>
</dbReference>
<name>A0ABQ0CCR7_9PROT</name>
<evidence type="ECO:0008006" key="5">
    <source>
        <dbReference type="Google" id="ProtNLM"/>
    </source>
</evidence>
<dbReference type="EMBL" id="BAAFGK010000005">
    <property type="protein sequence ID" value="GAB0058698.1"/>
    <property type="molecule type" value="Genomic_DNA"/>
</dbReference>
<dbReference type="Proteomes" id="UP001628193">
    <property type="component" value="Unassembled WGS sequence"/>
</dbReference>
<feature type="transmembrane region" description="Helical" evidence="2">
    <location>
        <begin position="6"/>
        <end position="25"/>
    </location>
</feature>
<evidence type="ECO:0000256" key="2">
    <source>
        <dbReference type="SAM" id="Phobius"/>
    </source>
</evidence>
<keyword evidence="2" id="KW-1133">Transmembrane helix</keyword>
<proteinExistence type="predicted"/>
<evidence type="ECO:0000313" key="3">
    <source>
        <dbReference type="EMBL" id="GAB0058698.1"/>
    </source>
</evidence>
<sequence>MNPTLDAILLGAILLGCLVYIARRLRRMFASSGKRSGCQGCAKPTGCAARRPEEIVLMPVGRKPTSKDRIKGDVPEALPPDLRRGR</sequence>
<keyword evidence="2" id="KW-0812">Transmembrane</keyword>
<organism evidence="3 4">
    <name type="scientific">Candidatus Magnetaquiglobus chichijimensis</name>
    <dbReference type="NCBI Taxonomy" id="3141448"/>
    <lineage>
        <taxon>Bacteria</taxon>
        <taxon>Pseudomonadati</taxon>
        <taxon>Pseudomonadota</taxon>
        <taxon>Magnetococcia</taxon>
        <taxon>Magnetococcales</taxon>
        <taxon>Candidatus Magnetaquicoccaceae</taxon>
        <taxon>Candidatus Magnetaquiglobus</taxon>
    </lineage>
</organism>
<comment type="caution">
    <text evidence="3">The sequence shown here is derived from an EMBL/GenBank/DDBJ whole genome shotgun (WGS) entry which is preliminary data.</text>
</comment>
<evidence type="ECO:0000313" key="4">
    <source>
        <dbReference type="Proteomes" id="UP001628193"/>
    </source>
</evidence>
<evidence type="ECO:0000256" key="1">
    <source>
        <dbReference type="SAM" id="MobiDB-lite"/>
    </source>
</evidence>
<keyword evidence="4" id="KW-1185">Reference proteome</keyword>
<gene>
    <name evidence="3" type="ORF">SIID45300_03053</name>
</gene>
<protein>
    <recommendedName>
        <fullName evidence="5">Virus attachment protein p12 family protein</fullName>
    </recommendedName>
</protein>
<keyword evidence="2" id="KW-0472">Membrane</keyword>
<feature type="region of interest" description="Disordered" evidence="1">
    <location>
        <begin position="61"/>
        <end position="86"/>
    </location>
</feature>